<comment type="caution">
    <text evidence="3">The sequence shown here is derived from an EMBL/GenBank/DDBJ whole genome shotgun (WGS) entry which is preliminary data.</text>
</comment>
<feature type="non-terminal residue" evidence="3">
    <location>
        <position position="1"/>
    </location>
</feature>
<keyword evidence="1" id="KW-0175">Coiled coil</keyword>
<evidence type="ECO:0000256" key="1">
    <source>
        <dbReference type="SAM" id="Coils"/>
    </source>
</evidence>
<feature type="region of interest" description="Disordered" evidence="2">
    <location>
        <begin position="495"/>
        <end position="525"/>
    </location>
</feature>
<dbReference type="VEuPathDB" id="FungiDB:H257_13620"/>
<sequence length="553" mass="62304">DALNKSLETSYQVKNALQMDMDATKHRVAVLQSEHNDLQDAHDQLTAAIATDRTDWSAKLAESDALYQRDRHKWDEESRSLLATVATLEGQVTSLNELVVQAREDSDACRRHAADLAESLERTRVELIDAQDSCAEWKDKADGLAATSTLRADLTASSGQCLALAGDKRRLESTAASLETVARSKQTLQTELSRAAEDLNDKGCRKEMDMLRTDHMEAMALNEELQAKISTIQSAANATINDLVAELTHAEDLLKADQARRAQDDELLRSQCRYVEDDLKRKEVEWKEATMMLKRELAVRRDNYDSLETKYQKQKEMLEAKKVEVDKLTKDNEHRQLKLAELERKLAPLANIKESTATRLSEMKLVCDAKLKESHDLEEKLRDDLVRLQKEKRDLESSHLRAKDELDHSASGRYTLVHQQLTSENKLLKSTLDRTKLELHHATDNVATLAQRLDAQQNASNATIADLSGRLQGLDQQWGCMSRLSTPSLVELSHRMESALSQRSSSHDEASGKLKAKTYSKSTTTKDTLKLIKKKIKQDDNKLKATASLPKLV</sequence>
<gene>
    <name evidence="3" type="ORF">DYB25_008955</name>
</gene>
<feature type="coiled-coil region" evidence="1">
    <location>
        <begin position="371"/>
        <end position="438"/>
    </location>
</feature>
<dbReference type="EMBL" id="QUTA01013399">
    <property type="protein sequence ID" value="RHX96462.1"/>
    <property type="molecule type" value="Genomic_DNA"/>
</dbReference>
<organism evidence="3 4">
    <name type="scientific">Aphanomyces astaci</name>
    <name type="common">Crayfish plague agent</name>
    <dbReference type="NCBI Taxonomy" id="112090"/>
    <lineage>
        <taxon>Eukaryota</taxon>
        <taxon>Sar</taxon>
        <taxon>Stramenopiles</taxon>
        <taxon>Oomycota</taxon>
        <taxon>Saprolegniomycetes</taxon>
        <taxon>Saprolegniales</taxon>
        <taxon>Verrucalvaceae</taxon>
        <taxon>Aphanomyces</taxon>
    </lineage>
</organism>
<protein>
    <submittedName>
        <fullName evidence="3">Uncharacterized protein</fullName>
    </submittedName>
</protein>
<accession>A0A396ZL19</accession>
<evidence type="ECO:0000313" key="3">
    <source>
        <dbReference type="EMBL" id="RHX96462.1"/>
    </source>
</evidence>
<feature type="coiled-coil region" evidence="1">
    <location>
        <begin position="85"/>
        <end position="140"/>
    </location>
</feature>
<evidence type="ECO:0000256" key="2">
    <source>
        <dbReference type="SAM" id="MobiDB-lite"/>
    </source>
</evidence>
<dbReference type="AlphaFoldDB" id="A0A396ZL19"/>
<proteinExistence type="predicted"/>
<dbReference type="Proteomes" id="UP000266239">
    <property type="component" value="Unassembled WGS sequence"/>
</dbReference>
<evidence type="ECO:0000313" key="4">
    <source>
        <dbReference type="Proteomes" id="UP000266239"/>
    </source>
</evidence>
<feature type="coiled-coil region" evidence="1">
    <location>
        <begin position="21"/>
        <end position="48"/>
    </location>
</feature>
<name>A0A396ZL19_APHAT</name>
<feature type="coiled-coil region" evidence="1">
    <location>
        <begin position="304"/>
        <end position="345"/>
    </location>
</feature>
<reference evidence="3 4" key="1">
    <citation type="submission" date="2018-08" db="EMBL/GenBank/DDBJ databases">
        <title>Aphanomyces genome sequencing and annotation.</title>
        <authorList>
            <person name="Minardi D."/>
            <person name="Oidtmann B."/>
            <person name="Van Der Giezen M."/>
            <person name="Studholme D.J."/>
        </authorList>
    </citation>
    <scope>NUCLEOTIDE SEQUENCE [LARGE SCALE GENOMIC DNA]</scope>
    <source>
        <strain evidence="3 4">Yx</strain>
    </source>
</reference>